<proteinExistence type="predicted"/>
<keyword evidence="2" id="KW-1185">Reference proteome</keyword>
<evidence type="ECO:0000313" key="2">
    <source>
        <dbReference type="Proteomes" id="UP001234178"/>
    </source>
</evidence>
<organism evidence="1 2">
    <name type="scientific">Daphnia magna</name>
    <dbReference type="NCBI Taxonomy" id="35525"/>
    <lineage>
        <taxon>Eukaryota</taxon>
        <taxon>Metazoa</taxon>
        <taxon>Ecdysozoa</taxon>
        <taxon>Arthropoda</taxon>
        <taxon>Crustacea</taxon>
        <taxon>Branchiopoda</taxon>
        <taxon>Diplostraca</taxon>
        <taxon>Cladocera</taxon>
        <taxon>Anomopoda</taxon>
        <taxon>Daphniidae</taxon>
        <taxon>Daphnia</taxon>
    </lineage>
</organism>
<name>A0ABR0A947_9CRUS</name>
<evidence type="ECO:0000313" key="1">
    <source>
        <dbReference type="EMBL" id="KAK4021671.1"/>
    </source>
</evidence>
<accession>A0ABR0A947</accession>
<dbReference type="Proteomes" id="UP001234178">
    <property type="component" value="Unassembled WGS sequence"/>
</dbReference>
<comment type="caution">
    <text evidence="1">The sequence shown here is derived from an EMBL/GenBank/DDBJ whole genome shotgun (WGS) entry which is preliminary data.</text>
</comment>
<sequence length="92" mass="10021">MTSHDPSRSEPVCTGYCTECSHPKSTRVFPLLVIVIIGSGLERGSPASPTETYQLPDTTQVAITLEVWINRRNVTPGQILINSSLDFGSMTN</sequence>
<gene>
    <name evidence="1" type="ORF">OUZ56_003581</name>
</gene>
<reference evidence="1 2" key="1">
    <citation type="journal article" date="2023" name="Nucleic Acids Res.">
        <title>The hologenome of Daphnia magna reveals possible DNA methylation and microbiome-mediated evolution of the host genome.</title>
        <authorList>
            <person name="Chaturvedi A."/>
            <person name="Li X."/>
            <person name="Dhandapani V."/>
            <person name="Marshall H."/>
            <person name="Kissane S."/>
            <person name="Cuenca-Cambronero M."/>
            <person name="Asole G."/>
            <person name="Calvet F."/>
            <person name="Ruiz-Romero M."/>
            <person name="Marangio P."/>
            <person name="Guigo R."/>
            <person name="Rago D."/>
            <person name="Mirbahai L."/>
            <person name="Eastwood N."/>
            <person name="Colbourne J.K."/>
            <person name="Zhou J."/>
            <person name="Mallon E."/>
            <person name="Orsini L."/>
        </authorList>
    </citation>
    <scope>NUCLEOTIDE SEQUENCE [LARGE SCALE GENOMIC DNA]</scope>
    <source>
        <strain evidence="1">LRV0_1</strain>
    </source>
</reference>
<dbReference type="EMBL" id="JAOYFB010000036">
    <property type="protein sequence ID" value="KAK4021671.1"/>
    <property type="molecule type" value="Genomic_DNA"/>
</dbReference>
<protein>
    <submittedName>
        <fullName evidence="1">Uncharacterized protein</fullName>
    </submittedName>
</protein>